<evidence type="ECO:0000313" key="3">
    <source>
        <dbReference type="EMBL" id="MBW3127186.1"/>
    </source>
</evidence>
<evidence type="ECO:0000256" key="2">
    <source>
        <dbReference type="SAM" id="Phobius"/>
    </source>
</evidence>
<accession>A0ABS6WUD0</accession>
<reference evidence="3 4" key="1">
    <citation type="submission" date="2021-07" db="EMBL/GenBank/DDBJ databases">
        <title>Hymenobacter profundi sp. nov., isolated from deep-sea water.</title>
        <authorList>
            <person name="Kim M.K."/>
        </authorList>
    </citation>
    <scope>NUCLEOTIDE SEQUENCE [LARGE SCALE GENOMIC DNA]</scope>
    <source>
        <strain evidence="3 4">M2</strain>
    </source>
</reference>
<feature type="region of interest" description="Disordered" evidence="1">
    <location>
        <begin position="81"/>
        <end position="131"/>
    </location>
</feature>
<proteinExistence type="predicted"/>
<keyword evidence="2" id="KW-0472">Membrane</keyword>
<dbReference type="RefSeq" id="WP_219156310.1">
    <property type="nucleotide sequence ID" value="NZ_JAHWGL010000002.1"/>
</dbReference>
<evidence type="ECO:0000256" key="1">
    <source>
        <dbReference type="SAM" id="MobiDB-lite"/>
    </source>
</evidence>
<sequence>MPRYSQSMLSAYSWSQFGLFILALVLLYYLVVGLLYYRQELTDLLSSRRKPGSRALAADAAGVVAPPALVRPTSAFAPAAGEAATVDADTETESTEAGAAENLPTASEPVVGGELPDSTAAATGQDESAHEAMPFEASHVAQTQAQLQDEARTEEADQADERLAALVRQQMPAQHVEEEIQPIVPALEPETIPADSVMSGYEPLATFDEPVASLLDIITAEPASQLVAADSVSEYIALLQAGQNPPMPAALQGSCLAEQMAQHLGHFNAELNALLEMDEV</sequence>
<evidence type="ECO:0000313" key="4">
    <source>
        <dbReference type="Proteomes" id="UP000826188"/>
    </source>
</evidence>
<feature type="transmembrane region" description="Helical" evidence="2">
    <location>
        <begin position="12"/>
        <end position="37"/>
    </location>
</feature>
<name>A0ABS6WUD0_9BACT</name>
<comment type="caution">
    <text evidence="3">The sequence shown here is derived from an EMBL/GenBank/DDBJ whole genome shotgun (WGS) entry which is preliminary data.</text>
</comment>
<organism evidence="3 4">
    <name type="scientific">Hymenobacter profundi</name>
    <dbReference type="NCBI Taxonomy" id="1982110"/>
    <lineage>
        <taxon>Bacteria</taxon>
        <taxon>Pseudomonadati</taxon>
        <taxon>Bacteroidota</taxon>
        <taxon>Cytophagia</taxon>
        <taxon>Cytophagales</taxon>
        <taxon>Hymenobacteraceae</taxon>
        <taxon>Hymenobacter</taxon>
    </lineage>
</organism>
<keyword evidence="2" id="KW-1133">Transmembrane helix</keyword>
<evidence type="ECO:0008006" key="5">
    <source>
        <dbReference type="Google" id="ProtNLM"/>
    </source>
</evidence>
<dbReference type="EMBL" id="JAHWGL010000002">
    <property type="protein sequence ID" value="MBW3127186.1"/>
    <property type="molecule type" value="Genomic_DNA"/>
</dbReference>
<keyword evidence="4" id="KW-1185">Reference proteome</keyword>
<gene>
    <name evidence="3" type="ORF">KYK14_01360</name>
</gene>
<keyword evidence="2" id="KW-0812">Transmembrane</keyword>
<dbReference type="Proteomes" id="UP000826188">
    <property type="component" value="Unassembled WGS sequence"/>
</dbReference>
<protein>
    <recommendedName>
        <fullName evidence="5">Transmembrane protein</fullName>
    </recommendedName>
</protein>